<evidence type="ECO:0000256" key="1">
    <source>
        <dbReference type="SAM" id="MobiDB-lite"/>
    </source>
</evidence>
<accession>A0A5J4X3F0</accession>
<reference evidence="2 3" key="1">
    <citation type="submission" date="2019-03" db="EMBL/GenBank/DDBJ databases">
        <title>Single cell metagenomics reveals metabolic interactions within the superorganism composed of flagellate Streblomastix strix and complex community of Bacteroidetes bacteria on its surface.</title>
        <authorList>
            <person name="Treitli S.C."/>
            <person name="Kolisko M."/>
            <person name="Husnik F."/>
            <person name="Keeling P."/>
            <person name="Hampl V."/>
        </authorList>
    </citation>
    <scope>NUCLEOTIDE SEQUENCE [LARGE SCALE GENOMIC DNA]</scope>
    <source>
        <strain evidence="2">ST1C</strain>
    </source>
</reference>
<protein>
    <submittedName>
        <fullName evidence="2">Uncharacterized protein</fullName>
    </submittedName>
</protein>
<dbReference type="Proteomes" id="UP000324800">
    <property type="component" value="Unassembled WGS sequence"/>
</dbReference>
<dbReference type="AlphaFoldDB" id="A0A5J4X3F0"/>
<organism evidence="2 3">
    <name type="scientific">Streblomastix strix</name>
    <dbReference type="NCBI Taxonomy" id="222440"/>
    <lineage>
        <taxon>Eukaryota</taxon>
        <taxon>Metamonada</taxon>
        <taxon>Preaxostyla</taxon>
        <taxon>Oxymonadida</taxon>
        <taxon>Streblomastigidae</taxon>
        <taxon>Streblomastix</taxon>
    </lineage>
</organism>
<proteinExistence type="predicted"/>
<sequence>MIVLVKHIVDQDFKYAEQQPQEASSRKKRKNTSSKTGITRKTLKSSEWKIIAANKSSDNETQLSEDEIPDAPKIRQSTDQKLIEILSDEFTIIMILFRPLGYTDRIGITRNLHQFMYRGEWPVASLGPKSPIEKNEWFVDVPYAITDAQQTLLVAIQESIEM</sequence>
<dbReference type="EMBL" id="SNRW01000337">
    <property type="protein sequence ID" value="KAA6401764.1"/>
    <property type="molecule type" value="Genomic_DNA"/>
</dbReference>
<feature type="region of interest" description="Disordered" evidence="1">
    <location>
        <begin position="16"/>
        <end position="41"/>
    </location>
</feature>
<comment type="caution">
    <text evidence="2">The sequence shown here is derived from an EMBL/GenBank/DDBJ whole genome shotgun (WGS) entry which is preliminary data.</text>
</comment>
<evidence type="ECO:0000313" key="3">
    <source>
        <dbReference type="Proteomes" id="UP000324800"/>
    </source>
</evidence>
<gene>
    <name evidence="2" type="ORF">EZS28_002706</name>
</gene>
<name>A0A5J4X3F0_9EUKA</name>
<evidence type="ECO:0000313" key="2">
    <source>
        <dbReference type="EMBL" id="KAA6401764.1"/>
    </source>
</evidence>